<evidence type="ECO:0000256" key="4">
    <source>
        <dbReference type="HAMAP-Rule" id="MF_01930"/>
    </source>
</evidence>
<feature type="binding site" evidence="4">
    <location>
        <begin position="12"/>
        <end position="14"/>
    </location>
    <ligand>
        <name>N(1)-(5-phospho-beta-D-ribosyl)glycinamide</name>
        <dbReference type="ChEBI" id="CHEBI:143788"/>
    </ligand>
</feature>
<dbReference type="GO" id="GO:0004644">
    <property type="term" value="F:phosphoribosylglycinamide formyltransferase activity"/>
    <property type="evidence" value="ECO:0007669"/>
    <property type="project" value="UniProtKB-UniRule"/>
</dbReference>
<dbReference type="PANTHER" id="PTHR43369">
    <property type="entry name" value="PHOSPHORIBOSYLGLYCINAMIDE FORMYLTRANSFERASE"/>
    <property type="match status" value="1"/>
</dbReference>
<feature type="binding site" evidence="4">
    <location>
        <position position="107"/>
    </location>
    <ligand>
        <name>(6R)-10-formyltetrahydrofolate</name>
        <dbReference type="ChEBI" id="CHEBI:195366"/>
    </ligand>
</feature>
<evidence type="ECO:0000259" key="5">
    <source>
        <dbReference type="Pfam" id="PF00551"/>
    </source>
</evidence>
<dbReference type="GO" id="GO:0005829">
    <property type="term" value="C:cytosol"/>
    <property type="evidence" value="ECO:0007669"/>
    <property type="project" value="TreeGrafter"/>
</dbReference>
<gene>
    <name evidence="4" type="primary">purN</name>
    <name evidence="6" type="ORF">JAO13_18430</name>
</gene>
<dbReference type="InterPro" id="IPR002376">
    <property type="entry name" value="Formyl_transf_N"/>
</dbReference>
<dbReference type="Proteomes" id="UP000645612">
    <property type="component" value="Unassembled WGS sequence"/>
</dbReference>
<dbReference type="Gene3D" id="3.40.50.170">
    <property type="entry name" value="Formyl transferase, N-terminal domain"/>
    <property type="match status" value="1"/>
</dbReference>
<keyword evidence="3 4" id="KW-0658">Purine biosynthesis</keyword>
<evidence type="ECO:0000256" key="3">
    <source>
        <dbReference type="ARBA" id="ARBA00022755"/>
    </source>
</evidence>
<dbReference type="HAMAP" id="MF_01930">
    <property type="entry name" value="PurN"/>
    <property type="match status" value="1"/>
</dbReference>
<feature type="domain" description="Formyl transferase N-terminal" evidence="5">
    <location>
        <begin position="2"/>
        <end position="182"/>
    </location>
</feature>
<comment type="catalytic activity">
    <reaction evidence="4">
        <text>N(1)-(5-phospho-beta-D-ribosyl)glycinamide + (6R)-10-formyltetrahydrofolate = N(2)-formyl-N(1)-(5-phospho-beta-D-ribosyl)glycinamide + (6S)-5,6,7,8-tetrahydrofolate + H(+)</text>
        <dbReference type="Rhea" id="RHEA:15053"/>
        <dbReference type="ChEBI" id="CHEBI:15378"/>
        <dbReference type="ChEBI" id="CHEBI:57453"/>
        <dbReference type="ChEBI" id="CHEBI:143788"/>
        <dbReference type="ChEBI" id="CHEBI:147286"/>
        <dbReference type="ChEBI" id="CHEBI:195366"/>
        <dbReference type="EC" id="2.1.2.2"/>
    </reaction>
</comment>
<comment type="caution">
    <text evidence="6">The sequence shown here is derived from an EMBL/GenBank/DDBJ whole genome shotgun (WGS) entry which is preliminary data.</text>
</comment>
<comment type="pathway">
    <text evidence="1 4">Purine metabolism; IMP biosynthesis via de novo pathway; N(2)-formyl-N(1)-(5-phospho-D-ribosyl)glycinamide from N(1)-(5-phospho-D-ribosyl)glycinamide (10-formyl THF route): step 1/1.</text>
</comment>
<evidence type="ECO:0000256" key="1">
    <source>
        <dbReference type="ARBA" id="ARBA00005054"/>
    </source>
</evidence>
<accession>A0A8I1AP94</accession>
<name>A0A8I1AP94_BURCE</name>
<feature type="binding site" evidence="4">
    <location>
        <begin position="90"/>
        <end position="93"/>
    </location>
    <ligand>
        <name>(6R)-10-formyltetrahydrofolate</name>
        <dbReference type="ChEBI" id="CHEBI:195366"/>
    </ligand>
</feature>
<feature type="active site" description="Proton donor" evidence="4">
    <location>
        <position position="109"/>
    </location>
</feature>
<dbReference type="EC" id="2.1.2.2" evidence="4"/>
<dbReference type="InterPro" id="IPR004607">
    <property type="entry name" value="GART"/>
</dbReference>
<dbReference type="RefSeq" id="WP_176130928.1">
    <property type="nucleotide sequence ID" value="NZ_CADDZZ010000013.1"/>
</dbReference>
<feature type="binding site" evidence="4">
    <location>
        <position position="65"/>
    </location>
    <ligand>
        <name>(6R)-10-formyltetrahydrofolate</name>
        <dbReference type="ChEBI" id="CHEBI:195366"/>
    </ligand>
</feature>
<dbReference type="GO" id="GO:0006189">
    <property type="term" value="P:'de novo' IMP biosynthetic process"/>
    <property type="evidence" value="ECO:0007669"/>
    <property type="project" value="UniProtKB-UniRule"/>
</dbReference>
<dbReference type="UniPathway" id="UPA00074">
    <property type="reaction ID" value="UER00126"/>
</dbReference>
<dbReference type="NCBIfam" id="TIGR00639">
    <property type="entry name" value="PurN"/>
    <property type="match status" value="1"/>
</dbReference>
<evidence type="ECO:0000313" key="7">
    <source>
        <dbReference type="Proteomes" id="UP000645612"/>
    </source>
</evidence>
<dbReference type="Pfam" id="PF00551">
    <property type="entry name" value="Formyl_trans_N"/>
    <property type="match status" value="1"/>
</dbReference>
<sequence>MKKLVILISGRGSNMEAIVRACAQERWPAEIAAVIANRPDAAGLAFAASHGVATAVVDHRSFDGRDSFDAALAAAIDRFAPDLVVLAGFMRILTPAFVRRYEGRLLNIHPSLLPSFKGIHTHQQALDAGVALHGASVHFVIPELDSGAIVAQGAVPVRAGDDAAALAQRVLAVEHVLYPRAVRWFIEGRLRLENGRAVVAPEEARWIFADQPHTETSEGV</sequence>
<dbReference type="PANTHER" id="PTHR43369:SF2">
    <property type="entry name" value="PHOSPHORIBOSYLGLYCINAMIDE FORMYLTRANSFERASE"/>
    <property type="match status" value="1"/>
</dbReference>
<evidence type="ECO:0000313" key="6">
    <source>
        <dbReference type="EMBL" id="MBH9698416.1"/>
    </source>
</evidence>
<comment type="function">
    <text evidence="4">Catalyzes the transfer of a formyl group from 10-formyltetrahydrofolate to 5-phospho-ribosyl-glycinamide (GAR), producing 5-phospho-ribosyl-N-formylglycinamide (FGAR) and tetrahydrofolate.</text>
</comment>
<comment type="similarity">
    <text evidence="4">Belongs to the GART family.</text>
</comment>
<dbReference type="InterPro" id="IPR036477">
    <property type="entry name" value="Formyl_transf_N_sf"/>
</dbReference>
<dbReference type="AlphaFoldDB" id="A0A8I1AP94"/>
<dbReference type="SUPFAM" id="SSF53328">
    <property type="entry name" value="Formyltransferase"/>
    <property type="match status" value="1"/>
</dbReference>
<organism evidence="6 7">
    <name type="scientific">Burkholderia cepacia</name>
    <name type="common">Pseudomonas cepacia</name>
    <dbReference type="NCBI Taxonomy" id="292"/>
    <lineage>
        <taxon>Bacteria</taxon>
        <taxon>Pseudomonadati</taxon>
        <taxon>Pseudomonadota</taxon>
        <taxon>Betaproteobacteria</taxon>
        <taxon>Burkholderiales</taxon>
        <taxon>Burkholderiaceae</taxon>
        <taxon>Burkholderia</taxon>
        <taxon>Burkholderia cepacia complex</taxon>
    </lineage>
</organism>
<evidence type="ECO:0000256" key="2">
    <source>
        <dbReference type="ARBA" id="ARBA00022679"/>
    </source>
</evidence>
<keyword evidence="2 4" id="KW-0808">Transferase</keyword>
<dbReference type="EMBL" id="JAEDXG010000017">
    <property type="protein sequence ID" value="MBH9698416.1"/>
    <property type="molecule type" value="Genomic_DNA"/>
</dbReference>
<proteinExistence type="inferred from homology"/>
<protein>
    <recommendedName>
        <fullName evidence="4">Phosphoribosylglycinamide formyltransferase</fullName>
        <ecNumber evidence="4">2.1.2.2</ecNumber>
    </recommendedName>
    <alternativeName>
        <fullName evidence="4">5'-phosphoribosylglycinamide transformylase</fullName>
    </alternativeName>
    <alternativeName>
        <fullName evidence="4">GAR transformylase</fullName>
        <shortName evidence="4">GART</shortName>
    </alternativeName>
</protein>
<reference evidence="6" key="1">
    <citation type="submission" date="2020-12" db="EMBL/GenBank/DDBJ databases">
        <title>Burkholderia cepacia complex in Mexico.</title>
        <authorList>
            <person name="Estrada P."/>
        </authorList>
    </citation>
    <scope>NUCLEOTIDE SEQUENCE</scope>
    <source>
        <strain evidence="6">871</strain>
    </source>
</reference>
<feature type="site" description="Raises pKa of active site His" evidence="4">
    <location>
        <position position="145"/>
    </location>
</feature>
<dbReference type="CDD" id="cd08645">
    <property type="entry name" value="FMT_core_GART"/>
    <property type="match status" value="1"/>
</dbReference>